<dbReference type="Proteomes" id="UP000324222">
    <property type="component" value="Unassembled WGS sequence"/>
</dbReference>
<evidence type="ECO:0000313" key="3">
    <source>
        <dbReference type="Proteomes" id="UP000324222"/>
    </source>
</evidence>
<evidence type="ECO:0000313" key="2">
    <source>
        <dbReference type="EMBL" id="MPD04116.1"/>
    </source>
</evidence>
<dbReference type="OrthoDB" id="6424355at2759"/>
<feature type="compositionally biased region" description="Basic residues" evidence="1">
    <location>
        <begin position="107"/>
        <end position="117"/>
    </location>
</feature>
<feature type="region of interest" description="Disordered" evidence="1">
    <location>
        <begin position="35"/>
        <end position="56"/>
    </location>
</feature>
<name>A0A5B7KBB5_PORTR</name>
<reference evidence="2 3" key="1">
    <citation type="submission" date="2019-05" db="EMBL/GenBank/DDBJ databases">
        <title>Another draft genome of Portunus trituberculatus and its Hox gene families provides insights of decapod evolution.</title>
        <authorList>
            <person name="Jeong J.-H."/>
            <person name="Song I."/>
            <person name="Kim S."/>
            <person name="Choi T."/>
            <person name="Kim D."/>
            <person name="Ryu S."/>
            <person name="Kim W."/>
        </authorList>
    </citation>
    <scope>NUCLEOTIDE SEQUENCE [LARGE SCALE GENOMIC DNA]</scope>
    <source>
        <tissue evidence="2">Muscle</tissue>
    </source>
</reference>
<dbReference type="AlphaFoldDB" id="A0A5B7KBB5"/>
<dbReference type="EMBL" id="VSRR010139472">
    <property type="protein sequence ID" value="MPD04116.1"/>
    <property type="molecule type" value="Genomic_DNA"/>
</dbReference>
<feature type="region of interest" description="Disordered" evidence="1">
    <location>
        <begin position="106"/>
        <end position="156"/>
    </location>
</feature>
<proteinExistence type="predicted"/>
<keyword evidence="3" id="KW-1185">Reference proteome</keyword>
<evidence type="ECO:0000256" key="1">
    <source>
        <dbReference type="SAM" id="MobiDB-lite"/>
    </source>
</evidence>
<comment type="caution">
    <text evidence="2">The sequence shown here is derived from an EMBL/GenBank/DDBJ whole genome shotgun (WGS) entry which is preliminary data.</text>
</comment>
<accession>A0A5B7KBB5</accession>
<protein>
    <submittedName>
        <fullName evidence="2">Uncharacterized protein</fullName>
    </submittedName>
</protein>
<organism evidence="2 3">
    <name type="scientific">Portunus trituberculatus</name>
    <name type="common">Swimming crab</name>
    <name type="synonym">Neptunus trituberculatus</name>
    <dbReference type="NCBI Taxonomy" id="210409"/>
    <lineage>
        <taxon>Eukaryota</taxon>
        <taxon>Metazoa</taxon>
        <taxon>Ecdysozoa</taxon>
        <taxon>Arthropoda</taxon>
        <taxon>Crustacea</taxon>
        <taxon>Multicrustacea</taxon>
        <taxon>Malacostraca</taxon>
        <taxon>Eumalacostraca</taxon>
        <taxon>Eucarida</taxon>
        <taxon>Decapoda</taxon>
        <taxon>Pleocyemata</taxon>
        <taxon>Brachyura</taxon>
        <taxon>Eubrachyura</taxon>
        <taxon>Portunoidea</taxon>
        <taxon>Portunidae</taxon>
        <taxon>Portuninae</taxon>
        <taxon>Portunus</taxon>
    </lineage>
</organism>
<sequence>MAGSGVALPIPTTIFGPSRQTPLSVSLTVLPADSTSTSITTSTTSRTTTSANITTNTNTTTTTTTTTTTIFPDKRKSAMAAQDTFQNDYYEGIQVDIQTLGKNIHTQNHRSTRKGHPLTREGHPSQTHTISPWVTGEGRSPHSHSAALDRYEGTPNTHSVTLHVSLKDTNHTSLTQP</sequence>
<gene>
    <name evidence="2" type="ORF">E2C01_099786</name>
</gene>